<sequence length="77" mass="8401">MIIAATLTKDRHGQPLVVLDGQPFNGLEIRPGELRQMAQQLNVLADMATKLPLGSKHFVPTKVVMKPLVKETNRGAA</sequence>
<reference evidence="2" key="2">
    <citation type="journal article" date="2020" name="Int. J. Syst. Evol. Microbiol.">
        <title>Genomic insights into a novel species Rhodoferax aquaticus sp. nov., isolated from freshwater.</title>
        <authorList>
            <person name="Li T."/>
            <person name="Zhuo Y."/>
            <person name="Jin C.Z."/>
            <person name="Wu X."/>
            <person name="Ko S.R."/>
            <person name="Jin F.J."/>
            <person name="Ahn C.Y."/>
            <person name="Oh H.M."/>
            <person name="Lee H.G."/>
            <person name="Jin L."/>
        </authorList>
    </citation>
    <scope>NUCLEOTIDE SEQUENCE [LARGE SCALE GENOMIC DNA]</scope>
    <source>
        <strain evidence="2">Gr-4</strain>
    </source>
</reference>
<protein>
    <submittedName>
        <fullName evidence="1">Uncharacterized protein</fullName>
    </submittedName>
</protein>
<accession>A0A515ETB2</accession>
<dbReference type="AlphaFoldDB" id="A0A515ETB2"/>
<evidence type="ECO:0000313" key="2">
    <source>
        <dbReference type="Proteomes" id="UP000317365"/>
    </source>
</evidence>
<evidence type="ECO:0000313" key="1">
    <source>
        <dbReference type="EMBL" id="QDL55915.1"/>
    </source>
</evidence>
<dbReference type="EMBL" id="CP036282">
    <property type="protein sequence ID" value="QDL55915.1"/>
    <property type="molecule type" value="Genomic_DNA"/>
</dbReference>
<keyword evidence="2" id="KW-1185">Reference proteome</keyword>
<gene>
    <name evidence="1" type="ORF">EXZ61_18000</name>
</gene>
<organism evidence="1 2">
    <name type="scientific">Rhodoferax aquaticus</name>
    <dbReference type="NCBI Taxonomy" id="2527691"/>
    <lineage>
        <taxon>Bacteria</taxon>
        <taxon>Pseudomonadati</taxon>
        <taxon>Pseudomonadota</taxon>
        <taxon>Betaproteobacteria</taxon>
        <taxon>Burkholderiales</taxon>
        <taxon>Comamonadaceae</taxon>
        <taxon>Rhodoferax</taxon>
    </lineage>
</organism>
<dbReference type="RefSeq" id="WP_142813067.1">
    <property type="nucleotide sequence ID" value="NZ_CP036282.1"/>
</dbReference>
<reference evidence="2" key="1">
    <citation type="submission" date="2019-02" db="EMBL/GenBank/DDBJ databases">
        <title>Complete genome sequence of Rhodoferax sp. Gr-4.</title>
        <authorList>
            <person name="Jin L."/>
        </authorList>
    </citation>
    <scope>NUCLEOTIDE SEQUENCE [LARGE SCALE GENOMIC DNA]</scope>
    <source>
        <strain evidence="2">Gr-4</strain>
    </source>
</reference>
<dbReference type="KEGG" id="rhg:EXZ61_18000"/>
<proteinExistence type="predicted"/>
<dbReference type="Proteomes" id="UP000317365">
    <property type="component" value="Chromosome"/>
</dbReference>
<name>A0A515ETB2_9BURK</name>